<dbReference type="EMBL" id="JBANRG010000001">
    <property type="protein sequence ID" value="KAK7472728.1"/>
    <property type="molecule type" value="Genomic_DNA"/>
</dbReference>
<accession>A0ABR1KAN5</accession>
<evidence type="ECO:0000313" key="2">
    <source>
        <dbReference type="EMBL" id="KAK7472728.1"/>
    </source>
</evidence>
<organism evidence="2 3">
    <name type="scientific">Marasmiellus scandens</name>
    <dbReference type="NCBI Taxonomy" id="2682957"/>
    <lineage>
        <taxon>Eukaryota</taxon>
        <taxon>Fungi</taxon>
        <taxon>Dikarya</taxon>
        <taxon>Basidiomycota</taxon>
        <taxon>Agaricomycotina</taxon>
        <taxon>Agaricomycetes</taxon>
        <taxon>Agaricomycetidae</taxon>
        <taxon>Agaricales</taxon>
        <taxon>Marasmiineae</taxon>
        <taxon>Omphalotaceae</taxon>
        <taxon>Marasmiellus</taxon>
    </lineage>
</organism>
<comment type="caution">
    <text evidence="2">The sequence shown here is derived from an EMBL/GenBank/DDBJ whole genome shotgun (WGS) entry which is preliminary data.</text>
</comment>
<feature type="compositionally biased region" description="Pro residues" evidence="1">
    <location>
        <begin position="26"/>
        <end position="35"/>
    </location>
</feature>
<dbReference type="Proteomes" id="UP001498398">
    <property type="component" value="Unassembled WGS sequence"/>
</dbReference>
<name>A0ABR1KAN5_9AGAR</name>
<feature type="compositionally biased region" description="Basic and acidic residues" evidence="1">
    <location>
        <begin position="141"/>
        <end position="151"/>
    </location>
</feature>
<feature type="region of interest" description="Disordered" evidence="1">
    <location>
        <begin position="130"/>
        <end position="151"/>
    </location>
</feature>
<keyword evidence="3" id="KW-1185">Reference proteome</keyword>
<gene>
    <name evidence="2" type="ORF">VKT23_000838</name>
</gene>
<evidence type="ECO:0000256" key="1">
    <source>
        <dbReference type="SAM" id="MobiDB-lite"/>
    </source>
</evidence>
<evidence type="ECO:0000313" key="3">
    <source>
        <dbReference type="Proteomes" id="UP001498398"/>
    </source>
</evidence>
<feature type="compositionally biased region" description="Polar residues" evidence="1">
    <location>
        <begin position="130"/>
        <end position="139"/>
    </location>
</feature>
<feature type="region of interest" description="Disordered" evidence="1">
    <location>
        <begin position="1"/>
        <end position="64"/>
    </location>
</feature>
<feature type="region of interest" description="Disordered" evidence="1">
    <location>
        <begin position="264"/>
        <end position="303"/>
    </location>
</feature>
<proteinExistence type="predicted"/>
<reference evidence="2 3" key="1">
    <citation type="submission" date="2024-01" db="EMBL/GenBank/DDBJ databases">
        <title>A draft genome for the cacao thread blight pathogen Marasmiellus scandens.</title>
        <authorList>
            <person name="Baruah I.K."/>
            <person name="Leung J."/>
            <person name="Bukari Y."/>
            <person name="Amoako-Attah I."/>
            <person name="Meinhardt L.W."/>
            <person name="Bailey B.A."/>
            <person name="Cohen S.P."/>
        </authorList>
    </citation>
    <scope>NUCLEOTIDE SEQUENCE [LARGE SCALE GENOMIC DNA]</scope>
    <source>
        <strain evidence="2 3">GH-19</strain>
    </source>
</reference>
<sequence length="436" mass="48773">MSRKPPPRPLHLVEHESTLLYDLPSPTSPKSPPTSPRRSRPSHNTPPSARKRSVTPSGASPSDLERFSTACRAWYFNQDEDAGRLMTQTMAALPPSQRAPFSRLQASVRSAYHRSVNARRVAEFRAHLSATQPGASLTPHSRADPRGSAAQKERYERLERFIRNWCTMGMPGPQPFFTALWAVFRLQVVSQKAGGAGNCRIEWEFDDAVLKEAAGKDFMLEAIDVLKGVLGFEEAPSKRRASTNSGDDSYPDPVAHLRSKSNPLFVDLNEPSSARPKRPRAPSDPFMDTPAGADSSANSNPDLGAVVLDASEDFVNPAQSSREDLLSSLGNDSVIEAIDEEYMRIWTSPDLSNTEYLNLIKLFPPIITRRTLPYFPTRTRHLDLEEGYDVEDKHVRCGTGTMWISSRKRSDGWEGGGWWIRFITWWKKTFFSHSSG</sequence>
<protein>
    <submittedName>
        <fullName evidence="2">Uncharacterized protein</fullName>
    </submittedName>
</protein>